<evidence type="ECO:0000256" key="6">
    <source>
        <dbReference type="ARBA" id="ARBA00022747"/>
    </source>
</evidence>
<dbReference type="AlphaFoldDB" id="A0A0F9VSC1"/>
<feature type="domain" description="DNA methylase N-4/N-6" evidence="10">
    <location>
        <begin position="25"/>
        <end position="336"/>
    </location>
</feature>
<sequence length="451" mass="52167">MEINMLHNVDCRIGLNQMIADQQQVDCVITSPPYWNLRDYGLDGSIWDDDPNCDHLWNDFNSFNLAKEPVFCVHCGAWFGALGLEPNFELFIKHLCDIYDLIWQVLKPTGTCWVNLGDSYGSNKNYIKCLLMIPDRFVIEMIDNHGWTLRNKIVWHKPNAMPSSAKDRFTVDFEYIYFFVKRKKYNFSLQRIPHKEPERSTGEKENRGNKYDNPEEGVLGNKMFSKGTREYHPDGKPMRTVWSVPEKYYFEQLKEPIAQTKANLSRRKHKPGKVDSGKYSKKNKTDNTKPLAFNEYWSLDKNKRAVWSINTKANKEFHFATFPPKLVQPMIKAGSPRYVCGGCGKLAIKEYKIIKELEPGRKSIGLGPKTIQGGDGLHHHTYRKFIGYSKCKCGGKSKRGIVLDPFAGTGITLLEAWKLGRDYIGFEASEEYCEMAERNLSKTRYKRITDF</sequence>
<keyword evidence="4" id="KW-0808">Transferase</keyword>
<dbReference type="EMBL" id="LAZR01000297">
    <property type="protein sequence ID" value="KKN76351.1"/>
    <property type="molecule type" value="Genomic_DNA"/>
</dbReference>
<dbReference type="SUPFAM" id="SSF53335">
    <property type="entry name" value="S-adenosyl-L-methionine-dependent methyltransferases"/>
    <property type="match status" value="1"/>
</dbReference>
<name>A0A0F9VSC1_9ZZZZ</name>
<comment type="similarity">
    <text evidence="1">Belongs to the N(4)/N(6)-methyltransferase family. N(4) subfamily.</text>
</comment>
<dbReference type="GO" id="GO:0032259">
    <property type="term" value="P:methylation"/>
    <property type="evidence" value="ECO:0007669"/>
    <property type="project" value="UniProtKB-KW"/>
</dbReference>
<dbReference type="EC" id="2.1.1.113" evidence="2"/>
<evidence type="ECO:0000256" key="3">
    <source>
        <dbReference type="ARBA" id="ARBA00022603"/>
    </source>
</evidence>
<dbReference type="InterPro" id="IPR029063">
    <property type="entry name" value="SAM-dependent_MTases_sf"/>
</dbReference>
<evidence type="ECO:0000256" key="5">
    <source>
        <dbReference type="ARBA" id="ARBA00022691"/>
    </source>
</evidence>
<feature type="compositionally biased region" description="Basic and acidic residues" evidence="9">
    <location>
        <begin position="272"/>
        <end position="287"/>
    </location>
</feature>
<dbReference type="InterPro" id="IPR002941">
    <property type="entry name" value="DNA_methylase_N4/N6"/>
</dbReference>
<organism evidence="11">
    <name type="scientific">marine sediment metagenome</name>
    <dbReference type="NCBI Taxonomy" id="412755"/>
    <lineage>
        <taxon>unclassified sequences</taxon>
        <taxon>metagenomes</taxon>
        <taxon>ecological metagenomes</taxon>
    </lineage>
</organism>
<feature type="compositionally biased region" description="Basic and acidic residues" evidence="9">
    <location>
        <begin position="194"/>
        <end position="213"/>
    </location>
</feature>
<dbReference type="InterPro" id="IPR017985">
    <property type="entry name" value="MeTrfase_CN4_CS"/>
</dbReference>
<protein>
    <recommendedName>
        <fullName evidence="2">site-specific DNA-methyltransferase (cytosine-N(4)-specific)</fullName>
        <ecNumber evidence="2">2.1.1.113</ecNumber>
    </recommendedName>
</protein>
<evidence type="ECO:0000256" key="4">
    <source>
        <dbReference type="ARBA" id="ARBA00022679"/>
    </source>
</evidence>
<dbReference type="InterPro" id="IPR001091">
    <property type="entry name" value="RM_Methyltransferase"/>
</dbReference>
<dbReference type="GO" id="GO:0009307">
    <property type="term" value="P:DNA restriction-modification system"/>
    <property type="evidence" value="ECO:0007669"/>
    <property type="project" value="UniProtKB-KW"/>
</dbReference>
<proteinExistence type="inferred from homology"/>
<accession>A0A0F9VSC1</accession>
<keyword evidence="3" id="KW-0489">Methyltransferase</keyword>
<evidence type="ECO:0000256" key="9">
    <source>
        <dbReference type="SAM" id="MobiDB-lite"/>
    </source>
</evidence>
<dbReference type="GO" id="GO:0003677">
    <property type="term" value="F:DNA binding"/>
    <property type="evidence" value="ECO:0007669"/>
    <property type="project" value="UniProtKB-KW"/>
</dbReference>
<dbReference type="PROSITE" id="PS00093">
    <property type="entry name" value="N4_MTASE"/>
    <property type="match status" value="1"/>
</dbReference>
<evidence type="ECO:0000256" key="7">
    <source>
        <dbReference type="ARBA" id="ARBA00023125"/>
    </source>
</evidence>
<dbReference type="GO" id="GO:0015667">
    <property type="term" value="F:site-specific DNA-methyltransferase (cytosine-N4-specific) activity"/>
    <property type="evidence" value="ECO:0007669"/>
    <property type="project" value="UniProtKB-EC"/>
</dbReference>
<evidence type="ECO:0000256" key="8">
    <source>
        <dbReference type="ARBA" id="ARBA00049120"/>
    </source>
</evidence>
<dbReference type="GO" id="GO:0008170">
    <property type="term" value="F:N-methyltransferase activity"/>
    <property type="evidence" value="ECO:0007669"/>
    <property type="project" value="InterPro"/>
</dbReference>
<gene>
    <name evidence="11" type="ORF">LCGC14_0372030</name>
</gene>
<keyword evidence="5" id="KW-0949">S-adenosyl-L-methionine</keyword>
<keyword evidence="6" id="KW-0680">Restriction system</keyword>
<dbReference type="Gene3D" id="3.40.50.150">
    <property type="entry name" value="Vaccinia Virus protein VP39"/>
    <property type="match status" value="2"/>
</dbReference>
<keyword evidence="7" id="KW-0238">DNA-binding</keyword>
<evidence type="ECO:0000313" key="11">
    <source>
        <dbReference type="EMBL" id="KKN76351.1"/>
    </source>
</evidence>
<dbReference type="Pfam" id="PF01555">
    <property type="entry name" value="N6_N4_Mtase"/>
    <property type="match status" value="2"/>
</dbReference>
<evidence type="ECO:0000256" key="1">
    <source>
        <dbReference type="ARBA" id="ARBA00010203"/>
    </source>
</evidence>
<feature type="domain" description="DNA methylase N-4/N-6" evidence="10">
    <location>
        <begin position="398"/>
        <end position="437"/>
    </location>
</feature>
<comment type="caution">
    <text evidence="11">The sequence shown here is derived from an EMBL/GenBank/DDBJ whole genome shotgun (WGS) entry which is preliminary data.</text>
</comment>
<evidence type="ECO:0000256" key="2">
    <source>
        <dbReference type="ARBA" id="ARBA00012185"/>
    </source>
</evidence>
<reference evidence="11" key="1">
    <citation type="journal article" date="2015" name="Nature">
        <title>Complex archaea that bridge the gap between prokaryotes and eukaryotes.</title>
        <authorList>
            <person name="Spang A."/>
            <person name="Saw J.H."/>
            <person name="Jorgensen S.L."/>
            <person name="Zaremba-Niedzwiedzka K."/>
            <person name="Martijn J."/>
            <person name="Lind A.E."/>
            <person name="van Eijk R."/>
            <person name="Schleper C."/>
            <person name="Guy L."/>
            <person name="Ettema T.J."/>
        </authorList>
    </citation>
    <scope>NUCLEOTIDE SEQUENCE</scope>
</reference>
<feature type="region of interest" description="Disordered" evidence="9">
    <location>
        <begin position="260"/>
        <end position="287"/>
    </location>
</feature>
<evidence type="ECO:0000259" key="10">
    <source>
        <dbReference type="Pfam" id="PF01555"/>
    </source>
</evidence>
<comment type="catalytic activity">
    <reaction evidence="8">
        <text>a 2'-deoxycytidine in DNA + S-adenosyl-L-methionine = an N(4)-methyl-2'-deoxycytidine in DNA + S-adenosyl-L-homocysteine + H(+)</text>
        <dbReference type="Rhea" id="RHEA:16857"/>
        <dbReference type="Rhea" id="RHEA-COMP:11369"/>
        <dbReference type="Rhea" id="RHEA-COMP:13674"/>
        <dbReference type="ChEBI" id="CHEBI:15378"/>
        <dbReference type="ChEBI" id="CHEBI:57856"/>
        <dbReference type="ChEBI" id="CHEBI:59789"/>
        <dbReference type="ChEBI" id="CHEBI:85452"/>
        <dbReference type="ChEBI" id="CHEBI:137933"/>
        <dbReference type="EC" id="2.1.1.113"/>
    </reaction>
</comment>
<dbReference type="PRINTS" id="PR00508">
    <property type="entry name" value="S21N4MTFRASE"/>
</dbReference>
<feature type="region of interest" description="Disordered" evidence="9">
    <location>
        <begin position="194"/>
        <end position="219"/>
    </location>
</feature>